<dbReference type="AlphaFoldDB" id="A0A0J5XJD2"/>
<keyword evidence="1" id="KW-0805">Transcription regulation</keyword>
<keyword evidence="3" id="KW-0804">Transcription</keyword>
<dbReference type="InterPro" id="IPR046335">
    <property type="entry name" value="LacI/GalR-like_sensor"/>
</dbReference>
<dbReference type="EMBL" id="LQQY01000009">
    <property type="protein sequence ID" value="KZE50627.1"/>
    <property type="molecule type" value="Genomic_DNA"/>
</dbReference>
<dbReference type="CDD" id="cd01542">
    <property type="entry name" value="PBP1_TreR-like"/>
    <property type="match status" value="1"/>
</dbReference>
<reference evidence="5" key="1">
    <citation type="submission" date="2016-01" db="EMBL/GenBank/DDBJ databases">
        <title>Whole genome sequencing of Bhargavaea cecembensis T14.</title>
        <authorList>
            <person name="Hong K.W."/>
        </authorList>
    </citation>
    <scope>NUCLEOTIDE SEQUENCE [LARGE SCALE GENOMIC DNA]</scope>
    <source>
        <strain evidence="5">M19</strain>
    </source>
</reference>
<dbReference type="OrthoDB" id="3180992at2"/>
<dbReference type="SUPFAM" id="SSF47413">
    <property type="entry name" value="lambda repressor-like DNA-binding domains"/>
    <property type="match status" value="1"/>
</dbReference>
<dbReference type="GO" id="GO:0003700">
    <property type="term" value="F:DNA-binding transcription factor activity"/>
    <property type="evidence" value="ECO:0007669"/>
    <property type="project" value="TreeGrafter"/>
</dbReference>
<evidence type="ECO:0000256" key="2">
    <source>
        <dbReference type="ARBA" id="ARBA00023125"/>
    </source>
</evidence>
<protein>
    <submittedName>
        <fullName evidence="4">DNA-binding protein</fullName>
    </submittedName>
</protein>
<gene>
    <name evidence="4" type="ORF">AV649_14595</name>
</gene>
<evidence type="ECO:0000313" key="5">
    <source>
        <dbReference type="Proteomes" id="UP000076510"/>
    </source>
</evidence>
<dbReference type="InterPro" id="IPR000843">
    <property type="entry name" value="HTH_LacI"/>
</dbReference>
<dbReference type="RefSeq" id="WP_048005096.1">
    <property type="nucleotide sequence ID" value="NZ_CP047095.1"/>
</dbReference>
<dbReference type="InterPro" id="IPR010982">
    <property type="entry name" value="Lambda_DNA-bd_dom_sf"/>
</dbReference>
<evidence type="ECO:0000256" key="1">
    <source>
        <dbReference type="ARBA" id="ARBA00023015"/>
    </source>
</evidence>
<comment type="caution">
    <text evidence="4">The sequence shown here is derived from an EMBL/GenBank/DDBJ whole genome shotgun (WGS) entry which is preliminary data.</text>
</comment>
<dbReference type="PROSITE" id="PS50932">
    <property type="entry name" value="HTH_LACI_2"/>
    <property type="match status" value="1"/>
</dbReference>
<dbReference type="GO" id="GO:0000976">
    <property type="term" value="F:transcription cis-regulatory region binding"/>
    <property type="evidence" value="ECO:0007669"/>
    <property type="project" value="TreeGrafter"/>
</dbReference>
<dbReference type="CDD" id="cd01392">
    <property type="entry name" value="HTH_LacI"/>
    <property type="match status" value="1"/>
</dbReference>
<name>A0A0J5XJD2_9BACI</name>
<dbReference type="PANTHER" id="PTHR30146:SF109">
    <property type="entry name" value="HTH-TYPE TRANSCRIPTIONAL REGULATOR GALS"/>
    <property type="match status" value="1"/>
</dbReference>
<keyword evidence="2 4" id="KW-0238">DNA-binding</keyword>
<dbReference type="SMART" id="SM00354">
    <property type="entry name" value="HTH_LACI"/>
    <property type="match status" value="1"/>
</dbReference>
<dbReference type="SUPFAM" id="SSF53822">
    <property type="entry name" value="Periplasmic binding protein-like I"/>
    <property type="match status" value="1"/>
</dbReference>
<dbReference type="Pfam" id="PF13377">
    <property type="entry name" value="Peripla_BP_3"/>
    <property type="match status" value="1"/>
</dbReference>
<dbReference type="PATRIC" id="fig|189381.10.peg.2999"/>
<sequence>MPTIKEVAKMAEVSSATVSRFLNNSGYVGEEARKRILKVIEETGYVPSENAKSLRTKQTKVIGVILPKISTETSSRLVRGLDEVLAKEGYQILLANSGLSAEKEIEHLRLLKSRDVDGIILSATTNGANLKSEIQRLDIPVVVVGQEVDGTPNVIFDEYQAAKDMVKHLIDHGHERIGFIGVSEEDPAVGVLRKKGYLQAMQEKNLPIEESWIEKGIFDVESGAVAMERMMEAAIPPTAVFAVTDRLAIGAMNYVKSKGLRIPEDMAFAGIGASELSRYITPSLTTMDYQNKESGRVAAGLILEAIKGGITSPEKRLINVRLLKGDSV</sequence>
<evidence type="ECO:0000256" key="3">
    <source>
        <dbReference type="ARBA" id="ARBA00023163"/>
    </source>
</evidence>
<dbReference type="PANTHER" id="PTHR30146">
    <property type="entry name" value="LACI-RELATED TRANSCRIPTIONAL REPRESSOR"/>
    <property type="match status" value="1"/>
</dbReference>
<dbReference type="Gene3D" id="1.10.260.40">
    <property type="entry name" value="lambda repressor-like DNA-binding domains"/>
    <property type="match status" value="1"/>
</dbReference>
<dbReference type="Proteomes" id="UP000076510">
    <property type="component" value="Unassembled WGS sequence"/>
</dbReference>
<evidence type="ECO:0000313" key="4">
    <source>
        <dbReference type="EMBL" id="KZE50627.1"/>
    </source>
</evidence>
<accession>A0A0J5XJD2</accession>
<dbReference type="Pfam" id="PF00356">
    <property type="entry name" value="LacI"/>
    <property type="match status" value="1"/>
</dbReference>
<proteinExistence type="predicted"/>
<dbReference type="InterPro" id="IPR028082">
    <property type="entry name" value="Peripla_BP_I"/>
</dbReference>
<organism evidence="4 5">
    <name type="scientific">Rossellomorea marisflavi</name>
    <dbReference type="NCBI Taxonomy" id="189381"/>
    <lineage>
        <taxon>Bacteria</taxon>
        <taxon>Bacillati</taxon>
        <taxon>Bacillota</taxon>
        <taxon>Bacilli</taxon>
        <taxon>Bacillales</taxon>
        <taxon>Bacillaceae</taxon>
        <taxon>Rossellomorea</taxon>
    </lineage>
</organism>
<dbReference type="PROSITE" id="PS00356">
    <property type="entry name" value="HTH_LACI_1"/>
    <property type="match status" value="1"/>
</dbReference>
<dbReference type="Gene3D" id="3.40.50.2300">
    <property type="match status" value="2"/>
</dbReference>